<comment type="catalytic activity">
    <reaction evidence="1">
        <text>ATP + protein L-histidine = ADP + protein N-phospho-L-histidine.</text>
        <dbReference type="EC" id="2.7.13.3"/>
    </reaction>
</comment>
<comment type="caution">
    <text evidence="11">The sequence shown here is derived from an EMBL/GenBank/DDBJ whole genome shotgun (WGS) entry which is preliminary data.</text>
</comment>
<dbReference type="InterPro" id="IPR003594">
    <property type="entry name" value="HATPase_dom"/>
</dbReference>
<feature type="transmembrane region" description="Helical" evidence="9">
    <location>
        <begin position="80"/>
        <end position="103"/>
    </location>
</feature>
<organism evidence="11 12">
    <name type="scientific">Leptospira jelokensis</name>
    <dbReference type="NCBI Taxonomy" id="2484931"/>
    <lineage>
        <taxon>Bacteria</taxon>
        <taxon>Pseudomonadati</taxon>
        <taxon>Spirochaetota</taxon>
        <taxon>Spirochaetia</taxon>
        <taxon>Leptospirales</taxon>
        <taxon>Leptospiraceae</taxon>
        <taxon>Leptospira</taxon>
    </lineage>
</organism>
<evidence type="ECO:0000256" key="5">
    <source>
        <dbReference type="ARBA" id="ARBA00022741"/>
    </source>
</evidence>
<dbReference type="EMBL" id="RQGH01000011">
    <property type="protein sequence ID" value="TGL72452.1"/>
    <property type="molecule type" value="Genomic_DNA"/>
</dbReference>
<name>A0A4Z1A9Y8_9LEPT</name>
<evidence type="ECO:0000313" key="11">
    <source>
        <dbReference type="EMBL" id="TGL72452.1"/>
    </source>
</evidence>
<evidence type="ECO:0000256" key="4">
    <source>
        <dbReference type="ARBA" id="ARBA00022679"/>
    </source>
</evidence>
<dbReference type="SUPFAM" id="SSF55874">
    <property type="entry name" value="ATPase domain of HSP90 chaperone/DNA topoisomerase II/histidine kinase"/>
    <property type="match status" value="1"/>
</dbReference>
<dbReference type="Gene3D" id="1.10.287.130">
    <property type="match status" value="1"/>
</dbReference>
<keyword evidence="9" id="KW-1133">Transmembrane helix</keyword>
<dbReference type="PRINTS" id="PR00344">
    <property type="entry name" value="BCTRLSENSOR"/>
</dbReference>
<dbReference type="RefSeq" id="WP_135641367.1">
    <property type="nucleotide sequence ID" value="NZ_RQGH01000011.1"/>
</dbReference>
<accession>A0A4Z1A9Y8</accession>
<evidence type="ECO:0000256" key="1">
    <source>
        <dbReference type="ARBA" id="ARBA00000085"/>
    </source>
</evidence>
<reference evidence="11" key="1">
    <citation type="journal article" date="2019" name="PLoS Negl. Trop. Dis.">
        <title>Revisiting the worldwide diversity of Leptospira species in the environment.</title>
        <authorList>
            <person name="Vincent A.T."/>
            <person name="Schiettekatte O."/>
            <person name="Bourhy P."/>
            <person name="Veyrier F.J."/>
            <person name="Picardeau M."/>
        </authorList>
    </citation>
    <scope>NUCLEOTIDE SEQUENCE [LARGE SCALE GENOMIC DNA]</scope>
    <source>
        <strain evidence="11">201702451</strain>
    </source>
</reference>
<keyword evidence="5" id="KW-0547">Nucleotide-binding</keyword>
<keyword evidence="8" id="KW-0902">Two-component regulatory system</keyword>
<feature type="domain" description="Histidine kinase" evidence="10">
    <location>
        <begin position="239"/>
        <end position="529"/>
    </location>
</feature>
<dbReference type="AlphaFoldDB" id="A0A4Z1A9Y8"/>
<feature type="transmembrane region" description="Helical" evidence="9">
    <location>
        <begin position="20"/>
        <end position="40"/>
    </location>
</feature>
<keyword evidence="9" id="KW-0472">Membrane</keyword>
<dbReference type="SMART" id="SM00387">
    <property type="entry name" value="HATPase_c"/>
    <property type="match status" value="1"/>
</dbReference>
<dbReference type="InterPro" id="IPR004358">
    <property type="entry name" value="Sig_transdc_His_kin-like_C"/>
</dbReference>
<sequence length="539" mass="61850">MVTSSSLLLQFANQMKSKGLLILISIRMVIGWIGVLATFLNFGKPSIFIAIGFTFYFFGTSLLGKYIILNKQKNPIGNRWIMFCLGIDFSVLLLGFCLAIFAHPVGMRALPIQNSIFFSLFLLYQLYISFFLHRTFSIVMGIIVSCGYLSVIYFAHHLGVVIDFGYQLSPQGPNGVLFILEILKVIFLIAKTICIVKLVTFLLDILENNNQKLATELDERESSLIQSDRLVTLGSLASNVAHEIKNPLAGILSMVNFLLEEEKRFLTNREPLWKEKEKRIVWKHRTKKQKREELDMILQLFSFLPRNDAFYLADRCIDLGIDYHSFEGLGREEGRDWEFVFAWLKYKTMENANLLISNSIHRTEKVIATFQQFSKPFQDTEKEVVRIGPGIRDILILYNQYLEMNRNLKTEIDERLEAKVNEPAIKLVWSHLVYNAIQATPNQSGEIQVKVFRNRENQIEVNFTDNGPGIPKHLQSSVFQPFFTTKEKGDGIGLGLFICKNIITEQGGTIHFRSEPGNTTFRICLPESKRKDQEKDGKE</sequence>
<feature type="transmembrane region" description="Helical" evidence="9">
    <location>
        <begin position="46"/>
        <end position="68"/>
    </location>
</feature>
<keyword evidence="7" id="KW-0067">ATP-binding</keyword>
<dbReference type="InterPro" id="IPR036097">
    <property type="entry name" value="HisK_dim/P_sf"/>
</dbReference>
<dbReference type="GO" id="GO:0005524">
    <property type="term" value="F:ATP binding"/>
    <property type="evidence" value="ECO:0007669"/>
    <property type="project" value="UniProtKB-KW"/>
</dbReference>
<evidence type="ECO:0000256" key="3">
    <source>
        <dbReference type="ARBA" id="ARBA00022553"/>
    </source>
</evidence>
<keyword evidence="12" id="KW-1185">Reference proteome</keyword>
<proteinExistence type="predicted"/>
<keyword evidence="9" id="KW-0812">Transmembrane</keyword>
<dbReference type="Pfam" id="PF00512">
    <property type="entry name" value="HisKA"/>
    <property type="match status" value="1"/>
</dbReference>
<dbReference type="Pfam" id="PF02518">
    <property type="entry name" value="HATPase_c"/>
    <property type="match status" value="1"/>
</dbReference>
<dbReference type="PANTHER" id="PTHR43065">
    <property type="entry name" value="SENSOR HISTIDINE KINASE"/>
    <property type="match status" value="1"/>
</dbReference>
<dbReference type="EC" id="2.7.13.3" evidence="2"/>
<dbReference type="CDD" id="cd00082">
    <property type="entry name" value="HisKA"/>
    <property type="match status" value="1"/>
</dbReference>
<feature type="transmembrane region" description="Helical" evidence="9">
    <location>
        <begin position="135"/>
        <end position="156"/>
    </location>
</feature>
<dbReference type="InterPro" id="IPR036890">
    <property type="entry name" value="HATPase_C_sf"/>
</dbReference>
<evidence type="ECO:0000256" key="9">
    <source>
        <dbReference type="SAM" id="Phobius"/>
    </source>
</evidence>
<dbReference type="PANTHER" id="PTHR43065:SF10">
    <property type="entry name" value="PEROXIDE STRESS-ACTIVATED HISTIDINE KINASE MAK3"/>
    <property type="match status" value="1"/>
</dbReference>
<keyword evidence="3" id="KW-0597">Phosphoprotein</keyword>
<evidence type="ECO:0000256" key="8">
    <source>
        <dbReference type="ARBA" id="ARBA00023012"/>
    </source>
</evidence>
<dbReference type="InterPro" id="IPR003661">
    <property type="entry name" value="HisK_dim/P_dom"/>
</dbReference>
<keyword evidence="6 11" id="KW-0418">Kinase</keyword>
<keyword evidence="4" id="KW-0808">Transferase</keyword>
<dbReference type="Proteomes" id="UP000297567">
    <property type="component" value="Unassembled WGS sequence"/>
</dbReference>
<evidence type="ECO:0000256" key="7">
    <source>
        <dbReference type="ARBA" id="ARBA00022840"/>
    </source>
</evidence>
<dbReference type="PROSITE" id="PS50109">
    <property type="entry name" value="HIS_KIN"/>
    <property type="match status" value="1"/>
</dbReference>
<dbReference type="GO" id="GO:0000155">
    <property type="term" value="F:phosphorelay sensor kinase activity"/>
    <property type="evidence" value="ECO:0007669"/>
    <property type="project" value="InterPro"/>
</dbReference>
<evidence type="ECO:0000256" key="6">
    <source>
        <dbReference type="ARBA" id="ARBA00022777"/>
    </source>
</evidence>
<evidence type="ECO:0000313" key="12">
    <source>
        <dbReference type="Proteomes" id="UP000297567"/>
    </source>
</evidence>
<dbReference type="InterPro" id="IPR005467">
    <property type="entry name" value="His_kinase_dom"/>
</dbReference>
<gene>
    <name evidence="11" type="ORF">EHQ62_06470</name>
</gene>
<dbReference type="SUPFAM" id="SSF47384">
    <property type="entry name" value="Homodimeric domain of signal transducing histidine kinase"/>
    <property type="match status" value="1"/>
</dbReference>
<evidence type="ECO:0000259" key="10">
    <source>
        <dbReference type="PROSITE" id="PS50109"/>
    </source>
</evidence>
<feature type="transmembrane region" description="Helical" evidence="9">
    <location>
        <begin position="109"/>
        <end position="128"/>
    </location>
</feature>
<protein>
    <recommendedName>
        <fullName evidence="2">histidine kinase</fullName>
        <ecNumber evidence="2">2.7.13.3</ecNumber>
    </recommendedName>
</protein>
<evidence type="ECO:0000256" key="2">
    <source>
        <dbReference type="ARBA" id="ARBA00012438"/>
    </source>
</evidence>
<dbReference type="Gene3D" id="3.30.565.10">
    <property type="entry name" value="Histidine kinase-like ATPase, C-terminal domain"/>
    <property type="match status" value="1"/>
</dbReference>